<dbReference type="InterPro" id="IPR005545">
    <property type="entry name" value="YCII"/>
</dbReference>
<reference evidence="4" key="1">
    <citation type="journal article" date="2019" name="Int. J. Syst. Evol. Microbiol.">
        <title>The Global Catalogue of Microorganisms (GCM) 10K type strain sequencing project: providing services to taxonomists for standard genome sequencing and annotation.</title>
        <authorList>
            <consortium name="The Broad Institute Genomics Platform"/>
            <consortium name="The Broad Institute Genome Sequencing Center for Infectious Disease"/>
            <person name="Wu L."/>
            <person name="Ma J."/>
        </authorList>
    </citation>
    <scope>NUCLEOTIDE SEQUENCE [LARGE SCALE GENOMIC DNA]</scope>
    <source>
        <strain evidence="4">JCM 9377</strain>
    </source>
</reference>
<dbReference type="PANTHER" id="PTHR35174">
    <property type="entry name" value="BLL7171 PROTEIN-RELATED"/>
    <property type="match status" value="1"/>
</dbReference>
<organism evidence="3 4">
    <name type="scientific">Actinocorallia longicatena</name>
    <dbReference type="NCBI Taxonomy" id="111803"/>
    <lineage>
        <taxon>Bacteria</taxon>
        <taxon>Bacillati</taxon>
        <taxon>Actinomycetota</taxon>
        <taxon>Actinomycetes</taxon>
        <taxon>Streptosporangiales</taxon>
        <taxon>Thermomonosporaceae</taxon>
        <taxon>Actinocorallia</taxon>
    </lineage>
</organism>
<protein>
    <submittedName>
        <fullName evidence="3">YciI family protein</fullName>
    </submittedName>
</protein>
<evidence type="ECO:0000256" key="1">
    <source>
        <dbReference type="ARBA" id="ARBA00007689"/>
    </source>
</evidence>
<evidence type="ECO:0000313" key="3">
    <source>
        <dbReference type="EMBL" id="GAA3222320.1"/>
    </source>
</evidence>
<keyword evidence="4" id="KW-1185">Reference proteome</keyword>
<dbReference type="Proteomes" id="UP001501237">
    <property type="component" value="Unassembled WGS sequence"/>
</dbReference>
<comment type="caution">
    <text evidence="3">The sequence shown here is derived from an EMBL/GenBank/DDBJ whole genome shotgun (WGS) entry which is preliminary data.</text>
</comment>
<dbReference type="PANTHER" id="PTHR35174:SF3">
    <property type="entry name" value="BLL7171 PROTEIN"/>
    <property type="match status" value="1"/>
</dbReference>
<proteinExistence type="inferred from homology"/>
<dbReference type="Pfam" id="PF03795">
    <property type="entry name" value="YCII"/>
    <property type="match status" value="1"/>
</dbReference>
<accession>A0ABP6QE38</accession>
<dbReference type="EMBL" id="BAAAUV010000012">
    <property type="protein sequence ID" value="GAA3222320.1"/>
    <property type="molecule type" value="Genomic_DNA"/>
</dbReference>
<name>A0ABP6QE38_9ACTN</name>
<dbReference type="InterPro" id="IPR011008">
    <property type="entry name" value="Dimeric_a/b-barrel"/>
</dbReference>
<dbReference type="SUPFAM" id="SSF54909">
    <property type="entry name" value="Dimeric alpha+beta barrel"/>
    <property type="match status" value="1"/>
</dbReference>
<comment type="similarity">
    <text evidence="1">Belongs to the YciI family.</text>
</comment>
<gene>
    <name evidence="3" type="ORF">GCM10010468_48080</name>
</gene>
<sequence length="120" mass="13181">MKYMLMIYNNAAALDELPDAELETIMDEVDALMEELQASGELVGGQALADAATARTVRVRGGVPAVTDGPFAESKEQLAGYLIVDCETEERAVEIATRWPDARYWAMEVRPIMHTSGTEM</sequence>
<feature type="domain" description="YCII-related" evidence="2">
    <location>
        <begin position="1"/>
        <end position="114"/>
    </location>
</feature>
<evidence type="ECO:0000313" key="4">
    <source>
        <dbReference type="Proteomes" id="UP001501237"/>
    </source>
</evidence>
<evidence type="ECO:0000259" key="2">
    <source>
        <dbReference type="Pfam" id="PF03795"/>
    </source>
</evidence>
<dbReference type="Gene3D" id="3.30.70.1060">
    <property type="entry name" value="Dimeric alpha+beta barrel"/>
    <property type="match status" value="1"/>
</dbReference>